<organism evidence="2 3">
    <name type="scientific">Apiospora arundinis</name>
    <dbReference type="NCBI Taxonomy" id="335852"/>
    <lineage>
        <taxon>Eukaryota</taxon>
        <taxon>Fungi</taxon>
        <taxon>Dikarya</taxon>
        <taxon>Ascomycota</taxon>
        <taxon>Pezizomycotina</taxon>
        <taxon>Sordariomycetes</taxon>
        <taxon>Xylariomycetidae</taxon>
        <taxon>Amphisphaeriales</taxon>
        <taxon>Apiosporaceae</taxon>
        <taxon>Apiospora</taxon>
    </lineage>
</organism>
<feature type="domain" description="Heterokaryon incompatibility" evidence="1">
    <location>
        <begin position="43"/>
        <end position="178"/>
    </location>
</feature>
<dbReference type="Pfam" id="PF06985">
    <property type="entry name" value="HET"/>
    <property type="match status" value="1"/>
</dbReference>
<dbReference type="PANTHER" id="PTHR24148">
    <property type="entry name" value="ANKYRIN REPEAT DOMAIN-CONTAINING PROTEIN 39 HOMOLOG-RELATED"/>
    <property type="match status" value="1"/>
</dbReference>
<evidence type="ECO:0000313" key="3">
    <source>
        <dbReference type="Proteomes" id="UP001390339"/>
    </source>
</evidence>
<keyword evidence="3" id="KW-1185">Reference proteome</keyword>
<evidence type="ECO:0000313" key="2">
    <source>
        <dbReference type="EMBL" id="KAK8851075.1"/>
    </source>
</evidence>
<dbReference type="InterPro" id="IPR010730">
    <property type="entry name" value="HET"/>
</dbReference>
<dbReference type="InterPro" id="IPR052895">
    <property type="entry name" value="HetReg/Transcr_Mod"/>
</dbReference>
<dbReference type="EMBL" id="JAPCWZ010000009">
    <property type="protein sequence ID" value="KAK8851075.1"/>
    <property type="molecule type" value="Genomic_DNA"/>
</dbReference>
<protein>
    <submittedName>
        <fullName evidence="2">Heterokaryon incompatibility protein-domain-containing protein</fullName>
    </submittedName>
</protein>
<reference evidence="2 3" key="1">
    <citation type="journal article" date="2024" name="IMA Fungus">
        <title>Apiospora arundinis, a panoply of carbohydrate-active enzymes and secondary metabolites.</title>
        <authorList>
            <person name="Sorensen T."/>
            <person name="Petersen C."/>
            <person name="Muurmann A.T."/>
            <person name="Christiansen J.V."/>
            <person name="Brundto M.L."/>
            <person name="Overgaard C.K."/>
            <person name="Boysen A.T."/>
            <person name="Wollenberg R.D."/>
            <person name="Larsen T.O."/>
            <person name="Sorensen J.L."/>
            <person name="Nielsen K.L."/>
            <person name="Sondergaard T.E."/>
        </authorList>
    </citation>
    <scope>NUCLEOTIDE SEQUENCE [LARGE SCALE GENOMIC DNA]</scope>
    <source>
        <strain evidence="2 3">AAU 773</strain>
    </source>
</reference>
<dbReference type="Pfam" id="PF26639">
    <property type="entry name" value="Het-6_barrel"/>
    <property type="match status" value="1"/>
</dbReference>
<evidence type="ECO:0000259" key="1">
    <source>
        <dbReference type="Pfam" id="PF06985"/>
    </source>
</evidence>
<gene>
    <name evidence="2" type="ORF">PGQ11_013554</name>
</gene>
<proteinExistence type="predicted"/>
<accession>A0ABR2HPP9</accession>
<name>A0ABR2HPP9_9PEZI</name>
<dbReference type="PANTHER" id="PTHR24148:SF64">
    <property type="entry name" value="HETEROKARYON INCOMPATIBILITY DOMAIN-CONTAINING PROTEIN"/>
    <property type="match status" value="1"/>
</dbReference>
<dbReference type="Proteomes" id="UP001390339">
    <property type="component" value="Unassembled WGS sequence"/>
</dbReference>
<sequence>MKYRPLNSLAKEIRLITLEPSEKYTSPIKASTECISLNELPFYTALSYCWGRSGNSEAITIDHNRLTVTGSLLQALQCLRAKNCLRFWVDQICINQSDNDEKANQIRMIRLIYHRAAAVVAWIGDDDPSGYISTLFQRVAQLKTNNDAESLGASAMMDQHISVLLEREYWMRVWIIQELAVGREVYIQCGQHGVGWVALSMVLKGSMARRQYYEGDLPPRLHSVRFLTHMSQLKQPPSLVEAICRTSESHSSVAKDKVYSLLGLVSDADLLVPTANYNHTYTAEDLCFEFTLATIISQNLRIVPLLGRGCDDSSVQSGRPSWVPRWHALDGRDLKRQIASMFGTDPSRHGESRIKAAGDSKPLITQAGGVLTCAALHIGDIHSQTRTVSEQQSGSVQVQTIHDRDSSPYAKAELDTIVAAFLDATGVIANHTQPFDEFTALRNDSSPTARYSLATGLENRPDCLAEFARIWRSNYHTGLSPEVQKWVDDHKQLVILGKTLQQWAKCMTLDLRFILSRMRQAMKRQSRRQCHSQKHLLPRLFYFVEHGMRLITTTTGYIGWAHERAKLNDSIFILRGSTVPVILRARQGGGFVLVGDAHVCGMMSGEGMKPDDDSAWTTVQIH</sequence>
<comment type="caution">
    <text evidence="2">The sequence shown here is derived from an EMBL/GenBank/DDBJ whole genome shotgun (WGS) entry which is preliminary data.</text>
</comment>